<evidence type="ECO:0000256" key="1">
    <source>
        <dbReference type="SAM" id="Phobius"/>
    </source>
</evidence>
<keyword evidence="3" id="KW-1185">Reference proteome</keyword>
<feature type="transmembrane region" description="Helical" evidence="1">
    <location>
        <begin position="68"/>
        <end position="90"/>
    </location>
</feature>
<keyword evidence="1" id="KW-1133">Transmembrane helix</keyword>
<feature type="transmembrane region" description="Helical" evidence="1">
    <location>
        <begin position="38"/>
        <end position="56"/>
    </location>
</feature>
<evidence type="ECO:0008006" key="4">
    <source>
        <dbReference type="Google" id="ProtNLM"/>
    </source>
</evidence>
<reference evidence="2 3" key="1">
    <citation type="journal article" date="2005" name="Science">
        <title>Comparative genomics of trypanosomatid parasitic protozoa.</title>
        <authorList>
            <person name="El-Sayed N.M."/>
            <person name="Myler P.J."/>
            <person name="Blandin G."/>
            <person name="Berriman M."/>
            <person name="Crabtree J."/>
            <person name="Aggarwal G."/>
            <person name="Caler E."/>
            <person name="Renauld H."/>
            <person name="Worthey E.A."/>
            <person name="Hertz-Fowler C."/>
            <person name="Ghedin E."/>
            <person name="Peacock C."/>
            <person name="Bartholomeu D.C."/>
            <person name="Haas B.J."/>
            <person name="Tran A.N."/>
            <person name="Wortman J.R."/>
            <person name="Alsmark U.C."/>
            <person name="Angiuoli S."/>
            <person name="Anupama A."/>
            <person name="Badger J."/>
            <person name="Bringaud F."/>
            <person name="Cadag E."/>
            <person name="Carlton J.M."/>
            <person name="Cerqueira G.C."/>
            <person name="Creasy T."/>
            <person name="Delcher A.L."/>
            <person name="Djikeng A."/>
            <person name="Embley T.M."/>
            <person name="Hauser C."/>
            <person name="Ivens A.C."/>
            <person name="Kummerfeld S.K."/>
            <person name="Pereira-Leal J.B."/>
            <person name="Nilsson D."/>
            <person name="Peterson J."/>
            <person name="Salzberg S.L."/>
            <person name="Shallom J."/>
            <person name="Silva J.C."/>
            <person name="Sundaram J."/>
            <person name="Westenberger S."/>
            <person name="White O."/>
            <person name="Melville S.E."/>
            <person name="Donelson J.E."/>
            <person name="Andersson B."/>
            <person name="Stuart K.D."/>
            <person name="Hall N."/>
        </authorList>
    </citation>
    <scope>NUCLEOTIDE SEQUENCE [LARGE SCALE GENOMIC DNA]</scope>
    <source>
        <strain evidence="2 3">927/4 GUTat10.1</strain>
    </source>
</reference>
<dbReference type="KEGG" id="tbr:Tb09.160.5470"/>
<dbReference type="GeneID" id="3660209"/>
<dbReference type="Proteomes" id="UP000008524">
    <property type="component" value="Chromosome 9"/>
</dbReference>
<evidence type="ECO:0000313" key="3">
    <source>
        <dbReference type="Proteomes" id="UP000008524"/>
    </source>
</evidence>
<sequence>MHNPSHPLLFMCVNITKCGKSVNFTFTFTFFFSNIKNVIFFCLFMFSSLFLFLQLHDVSLCTDLLFYILFYVMLFFLFFFSCFHVFTYYFRVKTFQKLCGTIPFFF</sequence>
<organism evidence="2 3">
    <name type="scientific">Trypanosoma brucei brucei (strain 927/4 GUTat10.1)</name>
    <dbReference type="NCBI Taxonomy" id="185431"/>
    <lineage>
        <taxon>Eukaryota</taxon>
        <taxon>Discoba</taxon>
        <taxon>Euglenozoa</taxon>
        <taxon>Kinetoplastea</taxon>
        <taxon>Metakinetoplastina</taxon>
        <taxon>Trypanosomatida</taxon>
        <taxon>Trypanosomatidae</taxon>
        <taxon>Trypanosoma</taxon>
    </lineage>
</organism>
<dbReference type="PaxDb" id="5691-EAN76769"/>
<protein>
    <recommendedName>
        <fullName evidence="4">T. brucei spp.-specific protein</fullName>
    </recommendedName>
</protein>
<gene>
    <name evidence="2" type="ORF">Tb09.160.5470</name>
</gene>
<dbReference type="AlphaFoldDB" id="Q38EK1"/>
<name>Q38EK1_TRYB2</name>
<accession>Q38EK1</accession>
<dbReference type="RefSeq" id="XP_827099.1">
    <property type="nucleotide sequence ID" value="XM_822006.1"/>
</dbReference>
<proteinExistence type="predicted"/>
<evidence type="ECO:0000313" key="2">
    <source>
        <dbReference type="EMBL" id="EAN76769.1"/>
    </source>
</evidence>
<keyword evidence="1" id="KW-0472">Membrane</keyword>
<dbReference type="EMBL" id="CM000207">
    <property type="protein sequence ID" value="EAN76769.1"/>
    <property type="molecule type" value="Genomic_DNA"/>
</dbReference>
<reference evidence="2 3" key="2">
    <citation type="journal article" date="2005" name="Science">
        <title>The genome of the African trypanosome Trypanosoma brucei.</title>
        <authorList>
            <person name="Berriman M."/>
            <person name="Ghedin E."/>
            <person name="Hertz-Fowler C."/>
            <person name="Blandin G."/>
            <person name="Renauld H."/>
            <person name="Bartholomeu D.C."/>
            <person name="Lennard N.J."/>
            <person name="Caler E."/>
            <person name="Hamlin N.E."/>
            <person name="Haas B."/>
            <person name="Bohme U."/>
            <person name="Hannick L."/>
            <person name="Aslett M.A."/>
            <person name="Shallom J."/>
            <person name="Marcello L."/>
            <person name="Hou L."/>
            <person name="Wickstead B."/>
            <person name="Alsmark U.C."/>
            <person name="Arrowsmith C."/>
            <person name="Atkin R.J."/>
            <person name="Barron A.J."/>
            <person name="Bringaud F."/>
            <person name="Brooks K."/>
            <person name="Carrington M."/>
            <person name="Cherevach I."/>
            <person name="Chillingworth T.J."/>
            <person name="Churcher C."/>
            <person name="Clark L.N."/>
            <person name="Corton C.H."/>
            <person name="Cronin A."/>
            <person name="Davies R.M."/>
            <person name="Doggett J."/>
            <person name="Djikeng A."/>
            <person name="Feldblyum T."/>
            <person name="Field M.C."/>
            <person name="Fraser A."/>
            <person name="Goodhead I."/>
            <person name="Hance Z."/>
            <person name="Harper D."/>
            <person name="Harris B.R."/>
            <person name="Hauser H."/>
            <person name="Hostetler J."/>
            <person name="Ivens A."/>
            <person name="Jagels K."/>
            <person name="Johnson D."/>
            <person name="Johnson J."/>
            <person name="Jones K."/>
            <person name="Kerhornou A.X."/>
            <person name="Koo H."/>
            <person name="Larke N."/>
            <person name="Landfear S."/>
            <person name="Larkin C."/>
            <person name="Leech V."/>
            <person name="Line A."/>
            <person name="Lord A."/>
            <person name="Macleod A."/>
            <person name="Mooney P.J."/>
            <person name="Moule S."/>
            <person name="Martin D.M."/>
            <person name="Morgan G.W."/>
            <person name="Mungall K."/>
            <person name="Norbertczak H."/>
            <person name="Ormond D."/>
            <person name="Pai G."/>
            <person name="Peacock C.S."/>
            <person name="Peterson J."/>
            <person name="Quail M.A."/>
            <person name="Rabbinowitsch E."/>
            <person name="Rajandream M.A."/>
            <person name="Reitter C."/>
            <person name="Salzberg S.L."/>
            <person name="Sanders M."/>
            <person name="Schobel S."/>
            <person name="Sharp S."/>
            <person name="Simmonds M."/>
            <person name="Simpson A.J."/>
            <person name="Tallon L."/>
            <person name="Turner C.M."/>
            <person name="Tait A."/>
            <person name="Tivey A.R."/>
            <person name="Van Aken S."/>
            <person name="Walker D."/>
            <person name="Wanless D."/>
            <person name="Wang S."/>
            <person name="White B."/>
            <person name="White O."/>
            <person name="Whitehead S."/>
            <person name="Woodward J."/>
            <person name="Wortman J."/>
            <person name="Adams M.D."/>
            <person name="Embley T.M."/>
            <person name="Gull K."/>
            <person name="Ullu E."/>
            <person name="Barry J.D."/>
            <person name="Fairlamb A.H."/>
            <person name="Opperdoes F."/>
            <person name="Barrell B.G."/>
            <person name="Donelson J.E."/>
            <person name="Hall N."/>
            <person name="Fraser C.M."/>
            <person name="Melville S.E."/>
            <person name="El-Sayed N.M."/>
        </authorList>
    </citation>
    <scope>NUCLEOTIDE SEQUENCE [LARGE SCALE GENOMIC DNA]</scope>
    <source>
        <strain evidence="2 3">927/4 GUTat10.1</strain>
    </source>
</reference>
<keyword evidence="1" id="KW-0812">Transmembrane</keyword>
<dbReference type="InParanoid" id="Q38EK1"/>